<proteinExistence type="predicted"/>
<dbReference type="STRING" id="682795.AciX8_4143"/>
<dbReference type="Pfam" id="PF04365">
    <property type="entry name" value="BrnT_toxin"/>
    <property type="match status" value="1"/>
</dbReference>
<dbReference type="HOGENOM" id="CLU_149290_1_2_0"/>
<protein>
    <recommendedName>
        <fullName evidence="3">BrnT family toxin</fullName>
    </recommendedName>
</protein>
<evidence type="ECO:0008006" key="3">
    <source>
        <dbReference type="Google" id="ProtNLM"/>
    </source>
</evidence>
<evidence type="ECO:0000313" key="2">
    <source>
        <dbReference type="Proteomes" id="UP000007113"/>
    </source>
</evidence>
<sequence length="98" mass="11399">MDVLFLYRDQTFIWDGLKAVENRAKHGIRFETACEAFFDDYSMYVDATVDDERRTAVIGLSKSKKLLYVVHVERDEDQVRIVSARLATKQETKAYEDG</sequence>
<accession>G8NQW1</accession>
<dbReference type="eggNOG" id="COG2929">
    <property type="taxonomic scope" value="Bacteria"/>
</dbReference>
<dbReference type="RefSeq" id="WP_014267295.1">
    <property type="nucleotide sequence ID" value="NC_016631.1"/>
</dbReference>
<reference evidence="1 2" key="1">
    <citation type="submission" date="2011-11" db="EMBL/GenBank/DDBJ databases">
        <title>Complete sequence of Granulicella mallensis MP5ACTX8.</title>
        <authorList>
            <consortium name="US DOE Joint Genome Institute"/>
            <person name="Lucas S."/>
            <person name="Copeland A."/>
            <person name="Lapidus A."/>
            <person name="Cheng J.-F."/>
            <person name="Goodwin L."/>
            <person name="Pitluck S."/>
            <person name="Peters L."/>
            <person name="Lu M."/>
            <person name="Detter J.C."/>
            <person name="Han C."/>
            <person name="Tapia R."/>
            <person name="Land M."/>
            <person name="Hauser L."/>
            <person name="Kyrpides N."/>
            <person name="Ivanova N."/>
            <person name="Mikhailova N."/>
            <person name="Pagani I."/>
            <person name="Rawat S."/>
            <person name="Mannisto M."/>
            <person name="Haggblom M."/>
            <person name="Woyke T."/>
        </authorList>
    </citation>
    <scope>NUCLEOTIDE SEQUENCE [LARGE SCALE GENOMIC DNA]</scope>
    <source>
        <strain evidence="2">ATCC BAA-1857 / DSM 23137 / MP5ACTX8</strain>
    </source>
</reference>
<dbReference type="KEGG" id="gma:AciX8_4143"/>
<dbReference type="OrthoDB" id="9802417at2"/>
<keyword evidence="2" id="KW-1185">Reference proteome</keyword>
<dbReference type="Proteomes" id="UP000007113">
    <property type="component" value="Chromosome"/>
</dbReference>
<name>G8NQW1_GRAMM</name>
<evidence type="ECO:0000313" key="1">
    <source>
        <dbReference type="EMBL" id="AEU38424.1"/>
    </source>
</evidence>
<dbReference type="AlphaFoldDB" id="G8NQW1"/>
<dbReference type="Gene3D" id="3.10.450.530">
    <property type="entry name" value="Ribonuclease toxin, BrnT, of type II toxin-antitoxin system"/>
    <property type="match status" value="1"/>
</dbReference>
<gene>
    <name evidence="1" type="ordered locus">AciX8_4143</name>
</gene>
<organism evidence="1 2">
    <name type="scientific">Granulicella mallensis (strain ATCC BAA-1857 / DSM 23137 / MP5ACTX8)</name>
    <dbReference type="NCBI Taxonomy" id="682795"/>
    <lineage>
        <taxon>Bacteria</taxon>
        <taxon>Pseudomonadati</taxon>
        <taxon>Acidobacteriota</taxon>
        <taxon>Terriglobia</taxon>
        <taxon>Terriglobales</taxon>
        <taxon>Acidobacteriaceae</taxon>
        <taxon>Granulicella</taxon>
    </lineage>
</organism>
<dbReference type="InterPro" id="IPR038573">
    <property type="entry name" value="BrnT_sf"/>
</dbReference>
<dbReference type="InterPro" id="IPR007460">
    <property type="entry name" value="BrnT_toxin"/>
</dbReference>
<dbReference type="EMBL" id="CP003130">
    <property type="protein sequence ID" value="AEU38424.1"/>
    <property type="molecule type" value="Genomic_DNA"/>
</dbReference>